<name>A0A0G0C8Z6_9BACT</name>
<evidence type="ECO:0000256" key="1">
    <source>
        <dbReference type="ARBA" id="ARBA00022801"/>
    </source>
</evidence>
<dbReference type="PANTHER" id="PTHR11203:SF37">
    <property type="entry name" value="INTEGRATOR COMPLEX SUBUNIT 11"/>
    <property type="match status" value="1"/>
</dbReference>
<dbReference type="Proteomes" id="UP000034923">
    <property type="component" value="Unassembled WGS sequence"/>
</dbReference>
<dbReference type="SUPFAM" id="SSF56281">
    <property type="entry name" value="Metallo-hydrolase/oxidoreductase"/>
    <property type="match status" value="1"/>
</dbReference>
<comment type="caution">
    <text evidence="4">The sequence shown here is derived from an EMBL/GenBank/DDBJ whole genome shotgun (WGS) entry which is preliminary data.</text>
</comment>
<gene>
    <name evidence="4" type="ORF">UR70_C0006G0052</name>
</gene>
<protein>
    <submittedName>
        <fullName evidence="4">RNA-metabolising metallo-beta-lactamase</fullName>
    </submittedName>
</protein>
<organism evidence="4 5">
    <name type="scientific">Candidatus Nomurabacteria bacterium GW2011_GWB1_35_20</name>
    <dbReference type="NCBI Taxonomy" id="1618740"/>
    <lineage>
        <taxon>Bacteria</taxon>
        <taxon>Candidatus Nomuraibacteriota</taxon>
    </lineage>
</organism>
<dbReference type="Gene3D" id="3.60.15.10">
    <property type="entry name" value="Ribonuclease Z/Hydroxyacylglutathione hydrolase-like"/>
    <property type="match status" value="1"/>
</dbReference>
<dbReference type="GO" id="GO:0004521">
    <property type="term" value="F:RNA endonuclease activity"/>
    <property type="evidence" value="ECO:0007669"/>
    <property type="project" value="TreeGrafter"/>
</dbReference>
<dbReference type="InterPro" id="IPR001279">
    <property type="entry name" value="Metallo-B-lactamas"/>
</dbReference>
<dbReference type="SMART" id="SM00849">
    <property type="entry name" value="Lactamase_B"/>
    <property type="match status" value="1"/>
</dbReference>
<dbReference type="InterPro" id="IPR050698">
    <property type="entry name" value="MBL"/>
</dbReference>
<sequence length="454" mass="51107">MPNIARITFCGGAGSVTGANFLLEIDDKKILVDCGLTQGSELADDTNWAPLPYDSKEIDFLFITHAHVDHIGRIPKLIQEGFRGKIYSTKPTRALTGPMLLDTTSILSKNKQFNLDKIYNEENINKAFLQWLSFEYHEKIKITENLEASFKNAGHILGSAMIEFIYNGKKILFTGDLGNSPSPLLPDTERITDVDYLIMESVYGDRNHESRNDRRNLLERVIEDNYKRKGTLIIPTFSLERSQELLFELNDLVENNRIPIMPIFFDSPLAIRLTEIFKQFKSYFNETAQKVLSKDKYLFNFPGLHSTLRSEESKMINSIANPKIVIAGSGMSSGGRIVHHERHYLPDPNNTILLTGYQSLGTMGRLIQEGVKKVHISGEDINVRAHIVTILGYSGHKDGNGLLGFVEDMQDTIKKVFVVMGEPKSAMFLVQKIRDNLGVNASAPSQGDSVLLYF</sequence>
<dbReference type="PATRIC" id="fig|1618740.3.peg.247"/>
<dbReference type="InterPro" id="IPR011108">
    <property type="entry name" value="RMMBL"/>
</dbReference>
<dbReference type="InterPro" id="IPR022712">
    <property type="entry name" value="Beta_Casp"/>
</dbReference>
<evidence type="ECO:0000259" key="2">
    <source>
        <dbReference type="SMART" id="SM00849"/>
    </source>
</evidence>
<reference evidence="4 5" key="1">
    <citation type="journal article" date="2015" name="Nature">
        <title>rRNA introns, odd ribosomes, and small enigmatic genomes across a large radiation of phyla.</title>
        <authorList>
            <person name="Brown C.T."/>
            <person name="Hug L.A."/>
            <person name="Thomas B.C."/>
            <person name="Sharon I."/>
            <person name="Castelle C.J."/>
            <person name="Singh A."/>
            <person name="Wilkins M.J."/>
            <person name="Williams K.H."/>
            <person name="Banfield J.F."/>
        </authorList>
    </citation>
    <scope>NUCLEOTIDE SEQUENCE [LARGE SCALE GENOMIC DNA]</scope>
</reference>
<feature type="domain" description="Beta-Casp" evidence="3">
    <location>
        <begin position="242"/>
        <end position="367"/>
    </location>
</feature>
<dbReference type="GO" id="GO:0016787">
    <property type="term" value="F:hydrolase activity"/>
    <property type="evidence" value="ECO:0007669"/>
    <property type="project" value="UniProtKB-KW"/>
</dbReference>
<dbReference type="SMART" id="SM01027">
    <property type="entry name" value="Beta-Casp"/>
    <property type="match status" value="1"/>
</dbReference>
<dbReference type="InterPro" id="IPR036866">
    <property type="entry name" value="RibonucZ/Hydroxyglut_hydro"/>
</dbReference>
<proteinExistence type="predicted"/>
<keyword evidence="1" id="KW-0378">Hydrolase</keyword>
<feature type="domain" description="Metallo-beta-lactamase" evidence="2">
    <location>
        <begin position="17"/>
        <end position="226"/>
    </location>
</feature>
<evidence type="ECO:0000259" key="3">
    <source>
        <dbReference type="SMART" id="SM01027"/>
    </source>
</evidence>
<dbReference type="CDD" id="cd16295">
    <property type="entry name" value="TTHA0252-CPSF-like_MBL-fold"/>
    <property type="match status" value="1"/>
</dbReference>
<dbReference type="EMBL" id="LBQE01000006">
    <property type="protein sequence ID" value="KKP72601.1"/>
    <property type="molecule type" value="Genomic_DNA"/>
</dbReference>
<evidence type="ECO:0000313" key="4">
    <source>
        <dbReference type="EMBL" id="KKP72601.1"/>
    </source>
</evidence>
<dbReference type="Pfam" id="PF07521">
    <property type="entry name" value="RMMBL"/>
    <property type="match status" value="1"/>
</dbReference>
<dbReference type="Gene3D" id="3.40.50.10890">
    <property type="match status" value="1"/>
</dbReference>
<dbReference type="AlphaFoldDB" id="A0A0G0C8Z6"/>
<accession>A0A0G0C8Z6</accession>
<evidence type="ECO:0000313" key="5">
    <source>
        <dbReference type="Proteomes" id="UP000034923"/>
    </source>
</evidence>
<dbReference type="PANTHER" id="PTHR11203">
    <property type="entry name" value="CLEAVAGE AND POLYADENYLATION SPECIFICITY FACTOR FAMILY MEMBER"/>
    <property type="match status" value="1"/>
</dbReference>
<dbReference type="Pfam" id="PF10996">
    <property type="entry name" value="Beta-Casp"/>
    <property type="match status" value="1"/>
</dbReference>
<dbReference type="Pfam" id="PF16661">
    <property type="entry name" value="Lactamase_B_6"/>
    <property type="match status" value="1"/>
</dbReference>